<evidence type="ECO:0000256" key="1">
    <source>
        <dbReference type="ARBA" id="ARBA00004434"/>
    </source>
</evidence>
<dbReference type="eggNOG" id="ENOG502S9EP">
    <property type="taxonomic scope" value="Eukaryota"/>
</dbReference>
<reference evidence="9 10" key="1">
    <citation type="journal article" date="2012" name="Genome Biol.">
        <title>Sequencing three crocodilian genomes to illuminate the evolution of archosaurs and amniotes.</title>
        <authorList>
            <person name="St John J.A."/>
            <person name="Braun E.L."/>
            <person name="Isberg S.R."/>
            <person name="Miles L.G."/>
            <person name="Chong A.Y."/>
            <person name="Gongora J."/>
            <person name="Dalzell P."/>
            <person name="Moran C."/>
            <person name="Bed'hom B."/>
            <person name="Abzhanov A."/>
            <person name="Burgess S.C."/>
            <person name="Cooksey A.M."/>
            <person name="Castoe T.A."/>
            <person name="Crawford N.G."/>
            <person name="Densmore L.D."/>
            <person name="Drew J.C."/>
            <person name="Edwards S.V."/>
            <person name="Faircloth B.C."/>
            <person name="Fujita M.K."/>
            <person name="Greenwold M.J."/>
            <person name="Hoffmann F.G."/>
            <person name="Howard J.M."/>
            <person name="Iguchi T."/>
            <person name="Janes D.E."/>
            <person name="Khan S.Y."/>
            <person name="Kohno S."/>
            <person name="de Koning A.J."/>
            <person name="Lance S.L."/>
            <person name="McCarthy F.M."/>
            <person name="McCormack J.E."/>
            <person name="Merchant M.E."/>
            <person name="Peterson D.G."/>
            <person name="Pollock D.D."/>
            <person name="Pourmand N."/>
            <person name="Raney B.J."/>
            <person name="Roessler K.A."/>
            <person name="Sanford J.R."/>
            <person name="Sawyer R.H."/>
            <person name="Schmidt C.J."/>
            <person name="Triplett E.W."/>
            <person name="Tuberville T.D."/>
            <person name="Venegas-Anaya M."/>
            <person name="Howard J.T."/>
            <person name="Jarvis E.D."/>
            <person name="Guillette L.J.Jr."/>
            <person name="Glenn T.C."/>
            <person name="Green R.E."/>
            <person name="Ray D.A."/>
        </authorList>
    </citation>
    <scope>NUCLEOTIDE SEQUENCE [LARGE SCALE GENOMIC DNA]</scope>
    <source>
        <strain evidence="9">KSC_2009_1</strain>
    </source>
</reference>
<sequence>MTSERGGHVIGRRLLALVSVLGVPWGRLQISKKSIWIAAAVSSSPMPVGASWPRYLKMFCLNMLAMLAGAEVVHRYYRPDLSIPEIPPQPGELKTELLGVTQRHKPQNNDQRI</sequence>
<keyword evidence="2" id="KW-0812">Transmembrane</keyword>
<comment type="similarity">
    <text evidence="7">Belongs to the UQCC6 family.</text>
</comment>
<dbReference type="AlphaFoldDB" id="A0A151NI24"/>
<organism evidence="9 10">
    <name type="scientific">Alligator mississippiensis</name>
    <name type="common">American alligator</name>
    <dbReference type="NCBI Taxonomy" id="8496"/>
    <lineage>
        <taxon>Eukaryota</taxon>
        <taxon>Metazoa</taxon>
        <taxon>Chordata</taxon>
        <taxon>Craniata</taxon>
        <taxon>Vertebrata</taxon>
        <taxon>Euteleostomi</taxon>
        <taxon>Archelosauria</taxon>
        <taxon>Archosauria</taxon>
        <taxon>Crocodylia</taxon>
        <taxon>Alligatoridae</taxon>
        <taxon>Alligatorinae</taxon>
        <taxon>Alligator</taxon>
    </lineage>
</organism>
<comment type="caution">
    <text evidence="9">The sequence shown here is derived from an EMBL/GenBank/DDBJ whole genome shotgun (WGS) entry which is preliminary data.</text>
</comment>
<keyword evidence="3" id="KW-0999">Mitochondrion inner membrane</keyword>
<evidence type="ECO:0000256" key="7">
    <source>
        <dbReference type="ARBA" id="ARBA00044944"/>
    </source>
</evidence>
<gene>
    <name evidence="9" type="ORF">Y1Q_0024189</name>
</gene>
<keyword evidence="10" id="KW-1185">Reference proteome</keyword>
<dbReference type="InterPro" id="IPR027858">
    <property type="entry name" value="BRAWNIN"/>
</dbReference>
<accession>A0A151NI24</accession>
<evidence type="ECO:0000256" key="2">
    <source>
        <dbReference type="ARBA" id="ARBA00022692"/>
    </source>
</evidence>
<evidence type="ECO:0000256" key="3">
    <source>
        <dbReference type="ARBA" id="ARBA00022792"/>
    </source>
</evidence>
<evidence type="ECO:0000256" key="6">
    <source>
        <dbReference type="ARBA" id="ARBA00023136"/>
    </source>
</evidence>
<evidence type="ECO:0000313" key="9">
    <source>
        <dbReference type="EMBL" id="KYO36448.1"/>
    </source>
</evidence>
<feature type="region of interest" description="Disordered" evidence="8">
    <location>
        <begin position="84"/>
        <end position="113"/>
    </location>
</feature>
<evidence type="ECO:0000256" key="4">
    <source>
        <dbReference type="ARBA" id="ARBA00022989"/>
    </source>
</evidence>
<dbReference type="GO" id="GO:0034551">
    <property type="term" value="P:mitochondrial respiratory chain complex III assembly"/>
    <property type="evidence" value="ECO:0007669"/>
    <property type="project" value="InterPro"/>
</dbReference>
<comment type="subcellular location">
    <subcellularLocation>
        <location evidence="1">Mitochondrion inner membrane</location>
        <topology evidence="1">Single-pass membrane protein</topology>
    </subcellularLocation>
</comment>
<dbReference type="PANTHER" id="PTHR28492:SF1">
    <property type="entry name" value="UBIQUINOL-CYTOCHROME-C REDUCTASE COMPLEX ASSEMBLY FACTOR 6"/>
    <property type="match status" value="1"/>
</dbReference>
<keyword evidence="6" id="KW-0472">Membrane</keyword>
<dbReference type="PANTHER" id="PTHR28492">
    <property type="entry name" value="HYPOTHETICAL PROTEIN LOC691921"/>
    <property type="match status" value="1"/>
</dbReference>
<protein>
    <submittedName>
        <fullName evidence="9">Uncharacterized protein</fullName>
    </submittedName>
</protein>
<keyword evidence="5" id="KW-0496">Mitochondrion</keyword>
<dbReference type="Pfam" id="PF14990">
    <property type="entry name" value="DUF4516"/>
    <property type="match status" value="1"/>
</dbReference>
<evidence type="ECO:0000256" key="8">
    <source>
        <dbReference type="SAM" id="MobiDB-lite"/>
    </source>
</evidence>
<dbReference type="EMBL" id="AKHW03002956">
    <property type="protein sequence ID" value="KYO36448.1"/>
    <property type="molecule type" value="Genomic_DNA"/>
</dbReference>
<dbReference type="GO" id="GO:0005743">
    <property type="term" value="C:mitochondrial inner membrane"/>
    <property type="evidence" value="ECO:0007669"/>
    <property type="project" value="UniProtKB-SubCell"/>
</dbReference>
<dbReference type="Proteomes" id="UP000050525">
    <property type="component" value="Unassembled WGS sequence"/>
</dbReference>
<proteinExistence type="inferred from homology"/>
<keyword evidence="4" id="KW-1133">Transmembrane helix</keyword>
<evidence type="ECO:0000256" key="5">
    <source>
        <dbReference type="ARBA" id="ARBA00023128"/>
    </source>
</evidence>
<evidence type="ECO:0000313" key="10">
    <source>
        <dbReference type="Proteomes" id="UP000050525"/>
    </source>
</evidence>
<name>A0A151NI24_ALLMI</name>